<gene>
    <name evidence="12" type="ORF">FRZ44_05610</name>
</gene>
<dbReference type="RefSeq" id="WP_151175746.1">
    <property type="nucleotide sequence ID" value="NZ_CP042906.1"/>
</dbReference>
<dbReference type="AlphaFoldDB" id="A0A5J6MCY9"/>
<feature type="transmembrane region" description="Helical" evidence="11">
    <location>
        <begin position="81"/>
        <end position="99"/>
    </location>
</feature>
<keyword evidence="4" id="KW-0716">Sensory transduction</keyword>
<dbReference type="InterPro" id="IPR018229">
    <property type="entry name" value="Rhodopsin_retinal_BS"/>
</dbReference>
<evidence type="ECO:0000256" key="2">
    <source>
        <dbReference type="ARBA" id="ARBA00008130"/>
    </source>
</evidence>
<keyword evidence="9 11" id="KW-0472">Membrane</keyword>
<keyword evidence="10" id="KW-0675">Receptor</keyword>
<dbReference type="KEGG" id="htq:FRZ44_05610"/>
<evidence type="ECO:0000256" key="6">
    <source>
        <dbReference type="ARBA" id="ARBA00022925"/>
    </source>
</evidence>
<evidence type="ECO:0000313" key="13">
    <source>
        <dbReference type="Proteomes" id="UP000326202"/>
    </source>
</evidence>
<dbReference type="EMBL" id="CP042906">
    <property type="protein sequence ID" value="QEX15278.1"/>
    <property type="molecule type" value="Genomic_DNA"/>
</dbReference>
<dbReference type="OrthoDB" id="30586at2"/>
<evidence type="ECO:0000256" key="4">
    <source>
        <dbReference type="ARBA" id="ARBA00022606"/>
    </source>
</evidence>
<keyword evidence="8" id="KW-0157">Chromophore</keyword>
<feature type="transmembrane region" description="Helical" evidence="11">
    <location>
        <begin position="171"/>
        <end position="191"/>
    </location>
</feature>
<dbReference type="Pfam" id="PF01036">
    <property type="entry name" value="Bac_rhodopsin"/>
    <property type="match status" value="1"/>
</dbReference>
<feature type="transmembrane region" description="Helical" evidence="11">
    <location>
        <begin position="203"/>
        <end position="225"/>
    </location>
</feature>
<evidence type="ECO:0000256" key="11">
    <source>
        <dbReference type="SAM" id="Phobius"/>
    </source>
</evidence>
<keyword evidence="7 11" id="KW-1133">Transmembrane helix</keyword>
<dbReference type="PRINTS" id="PR00251">
    <property type="entry name" value="BACTRLOPSIN"/>
</dbReference>
<evidence type="ECO:0000256" key="8">
    <source>
        <dbReference type="ARBA" id="ARBA00022991"/>
    </source>
</evidence>
<feature type="transmembrane region" description="Helical" evidence="11">
    <location>
        <begin position="45"/>
        <end position="61"/>
    </location>
</feature>
<organism evidence="12 13">
    <name type="scientific">Hypericibacter terrae</name>
    <dbReference type="NCBI Taxonomy" id="2602015"/>
    <lineage>
        <taxon>Bacteria</taxon>
        <taxon>Pseudomonadati</taxon>
        <taxon>Pseudomonadota</taxon>
        <taxon>Alphaproteobacteria</taxon>
        <taxon>Rhodospirillales</taxon>
        <taxon>Dongiaceae</taxon>
        <taxon>Hypericibacter</taxon>
    </lineage>
</organism>
<evidence type="ECO:0000256" key="3">
    <source>
        <dbReference type="ARBA" id="ARBA00022543"/>
    </source>
</evidence>
<dbReference type="Proteomes" id="UP000326202">
    <property type="component" value="Chromosome"/>
</dbReference>
<evidence type="ECO:0000256" key="5">
    <source>
        <dbReference type="ARBA" id="ARBA00022692"/>
    </source>
</evidence>
<dbReference type="PROSITE" id="PS00950">
    <property type="entry name" value="BACTERIAL_OPSIN_1"/>
    <property type="match status" value="1"/>
</dbReference>
<evidence type="ECO:0000256" key="7">
    <source>
        <dbReference type="ARBA" id="ARBA00022989"/>
    </source>
</evidence>
<dbReference type="InterPro" id="IPR001425">
    <property type="entry name" value="Arc/bac/fun_rhodopsins"/>
</dbReference>
<reference evidence="12 13" key="1">
    <citation type="submission" date="2019-08" db="EMBL/GenBank/DDBJ databases">
        <title>Hyperibacter terrae gen. nov., sp. nov. and Hyperibacter viscosus sp. nov., two new members in the family Rhodospirillaceae isolated from the rhizosphere of Hypericum perforatum.</title>
        <authorList>
            <person name="Noviana Z."/>
        </authorList>
    </citation>
    <scope>NUCLEOTIDE SEQUENCE [LARGE SCALE GENOMIC DNA]</scope>
    <source>
        <strain evidence="12 13">R5913</strain>
    </source>
</reference>
<dbReference type="SUPFAM" id="SSF81321">
    <property type="entry name" value="Family A G protein-coupled receptor-like"/>
    <property type="match status" value="1"/>
</dbReference>
<comment type="subcellular location">
    <subcellularLocation>
        <location evidence="1">Membrane</location>
        <topology evidence="1">Multi-pass membrane protein</topology>
    </subcellularLocation>
</comment>
<evidence type="ECO:0000256" key="1">
    <source>
        <dbReference type="ARBA" id="ARBA00004141"/>
    </source>
</evidence>
<keyword evidence="3" id="KW-0600">Photoreceptor protein</keyword>
<dbReference type="GO" id="GO:0007602">
    <property type="term" value="P:phototransduction"/>
    <property type="evidence" value="ECO:0007669"/>
    <property type="project" value="UniProtKB-KW"/>
</dbReference>
<comment type="similarity">
    <text evidence="2">Belongs to the archaeal/bacterial/fungal opsin family.</text>
</comment>
<feature type="transmembrane region" description="Helical" evidence="11">
    <location>
        <begin position="20"/>
        <end position="38"/>
    </location>
</feature>
<feature type="transmembrane region" description="Helical" evidence="11">
    <location>
        <begin position="106"/>
        <end position="124"/>
    </location>
</feature>
<dbReference type="SMART" id="SM01021">
    <property type="entry name" value="Bac_rhodopsin"/>
    <property type="match status" value="1"/>
</dbReference>
<keyword evidence="5 11" id="KW-0812">Transmembrane</keyword>
<evidence type="ECO:0000256" key="9">
    <source>
        <dbReference type="ARBA" id="ARBA00023136"/>
    </source>
</evidence>
<sequence length="233" mass="25834">MELKLLQSTDITGGTFSLTLAGMFATAVLLFLGTGWVAKKWKLPVALAGVVALLATAYYWQAREVWLAAGQMPVIYRYIDWLITVPIQVLTLYFFIGAVARPPVGLFWRLLVVSVVMILARYMGEVDFMHPTLGFLIGIVGWLYILGEIYFGKLGEINSKSATETVQTGFFWLRLVVTVGWAIYPLCYFIASFAGGVDEGTLSIVYNLADFVNQILFGLIILFAAMKESASTR</sequence>
<proteinExistence type="inferred from homology"/>
<dbReference type="GO" id="GO:0009881">
    <property type="term" value="F:photoreceptor activity"/>
    <property type="evidence" value="ECO:0007669"/>
    <property type="project" value="UniProtKB-KW"/>
</dbReference>
<name>A0A5J6MCY9_9PROT</name>
<accession>A0A5J6MCY9</accession>
<evidence type="ECO:0000256" key="10">
    <source>
        <dbReference type="ARBA" id="ARBA00023170"/>
    </source>
</evidence>
<feature type="transmembrane region" description="Helical" evidence="11">
    <location>
        <begin position="130"/>
        <end position="151"/>
    </location>
</feature>
<dbReference type="GO" id="GO:0016020">
    <property type="term" value="C:membrane"/>
    <property type="evidence" value="ECO:0007669"/>
    <property type="project" value="UniProtKB-SubCell"/>
</dbReference>
<dbReference type="GO" id="GO:0005216">
    <property type="term" value="F:monoatomic ion channel activity"/>
    <property type="evidence" value="ECO:0007669"/>
    <property type="project" value="InterPro"/>
</dbReference>
<protein>
    <submittedName>
        <fullName evidence="12">Xanthorhodopsin</fullName>
    </submittedName>
</protein>
<keyword evidence="6" id="KW-0681">Retinal protein</keyword>
<keyword evidence="13" id="KW-1185">Reference proteome</keyword>
<evidence type="ECO:0000313" key="12">
    <source>
        <dbReference type="EMBL" id="QEX15278.1"/>
    </source>
</evidence>
<dbReference type="Gene3D" id="1.20.1070.10">
    <property type="entry name" value="Rhodopsin 7-helix transmembrane proteins"/>
    <property type="match status" value="1"/>
</dbReference>